<dbReference type="AlphaFoldDB" id="A0A482WUD2"/>
<evidence type="ECO:0000313" key="3">
    <source>
        <dbReference type="EMBL" id="RZF37103.1"/>
    </source>
</evidence>
<feature type="region of interest" description="Disordered" evidence="1">
    <location>
        <begin position="332"/>
        <end position="491"/>
    </location>
</feature>
<reference evidence="3 4" key="1">
    <citation type="journal article" date="2017" name="Gigascience">
        <title>Genome sequence of the small brown planthopper, Laodelphax striatellus.</title>
        <authorList>
            <person name="Zhu J."/>
            <person name="Jiang F."/>
            <person name="Wang X."/>
            <person name="Yang P."/>
            <person name="Bao Y."/>
            <person name="Zhao W."/>
            <person name="Wang W."/>
            <person name="Lu H."/>
            <person name="Wang Q."/>
            <person name="Cui N."/>
            <person name="Li J."/>
            <person name="Chen X."/>
            <person name="Luo L."/>
            <person name="Yu J."/>
            <person name="Kang L."/>
            <person name="Cui F."/>
        </authorList>
    </citation>
    <scope>NUCLEOTIDE SEQUENCE [LARGE SCALE GENOMIC DNA]</scope>
    <source>
        <strain evidence="3">Lst14</strain>
    </source>
</reference>
<feature type="region of interest" description="Disordered" evidence="1">
    <location>
        <begin position="283"/>
        <end position="304"/>
    </location>
</feature>
<dbReference type="PROSITE" id="PS50174">
    <property type="entry name" value="G_PATCH"/>
    <property type="match status" value="1"/>
</dbReference>
<dbReference type="Pfam" id="PF01585">
    <property type="entry name" value="G-patch"/>
    <property type="match status" value="1"/>
</dbReference>
<evidence type="ECO:0000259" key="2">
    <source>
        <dbReference type="PROSITE" id="PS50174"/>
    </source>
</evidence>
<dbReference type="GO" id="GO:0010521">
    <property type="term" value="F:telomerase inhibitor activity"/>
    <property type="evidence" value="ECO:0007669"/>
    <property type="project" value="TreeGrafter"/>
</dbReference>
<dbReference type="InterPro" id="IPR050656">
    <property type="entry name" value="PINX1"/>
</dbReference>
<accession>A0A482WUD2</accession>
<dbReference type="OrthoDB" id="29523at2759"/>
<dbReference type="EMBL" id="QKKF02025294">
    <property type="protein sequence ID" value="RZF37103.1"/>
    <property type="molecule type" value="Genomic_DNA"/>
</dbReference>
<dbReference type="GO" id="GO:0003676">
    <property type="term" value="F:nucleic acid binding"/>
    <property type="evidence" value="ECO:0007669"/>
    <property type="project" value="InterPro"/>
</dbReference>
<name>A0A482WUD2_LAOST</name>
<gene>
    <name evidence="3" type="ORF">LSTR_LSTR013799</name>
</gene>
<sequence>MLADKKKRKKFSPNPQGNIWHQDKSKFGQKLLEKMGWKEGQGLGAQNQGISERIKVPFRLNNCAGFGFKEQEDTLIQQKEFVTLLSSMNNSKPEEPLNNSNVSSLEDKSKNSRARVHYHKFTRGKDLSRYSSKDLVGIFGKQEIVDEVCSNELTFESFKKKEDDCDNRLEQDDTVNLKKKTKKKKKIKELDEAPMEIAETDVNCELELNDDTRVRKKSKKRQKPNETNFPSNMNGEELTENSRPTNDLEISENDQLEKVSISGKQEIVNELTSDELVNYRKEGERGSDLGLEQDDTVNHKKKTKKKKKVKELDEYPMEITATGVDCELELEMNKSDDKLKTCDTEVEKKSKKRQRPIHITETNANSELDVSDKNLQTSDIGVSKKSKKRHKPKEITETDVNRELDVSDNNLLTADTDVSKKSKKRQKPKESDNLQSNSAEDVQQTNDIAINENNSLEKETNCGAFSNRENDRFSNKRNMKPDVNGFRGSNLPKIVGYACN</sequence>
<feature type="compositionally biased region" description="Basic residues" evidence="1">
    <location>
        <begin position="1"/>
        <end position="11"/>
    </location>
</feature>
<feature type="compositionally biased region" description="Polar residues" evidence="1">
    <location>
        <begin position="433"/>
        <end position="454"/>
    </location>
</feature>
<dbReference type="STRING" id="195883.A0A482WUD2"/>
<proteinExistence type="predicted"/>
<organism evidence="3 4">
    <name type="scientific">Laodelphax striatellus</name>
    <name type="common">Small brown planthopper</name>
    <name type="synonym">Delphax striatella</name>
    <dbReference type="NCBI Taxonomy" id="195883"/>
    <lineage>
        <taxon>Eukaryota</taxon>
        <taxon>Metazoa</taxon>
        <taxon>Ecdysozoa</taxon>
        <taxon>Arthropoda</taxon>
        <taxon>Hexapoda</taxon>
        <taxon>Insecta</taxon>
        <taxon>Pterygota</taxon>
        <taxon>Neoptera</taxon>
        <taxon>Paraneoptera</taxon>
        <taxon>Hemiptera</taxon>
        <taxon>Auchenorrhyncha</taxon>
        <taxon>Fulgoroidea</taxon>
        <taxon>Delphacidae</taxon>
        <taxon>Criomorphinae</taxon>
        <taxon>Laodelphax</taxon>
    </lineage>
</organism>
<dbReference type="PANTHER" id="PTHR23149">
    <property type="entry name" value="G PATCH DOMAIN CONTAINING PROTEIN"/>
    <property type="match status" value="1"/>
</dbReference>
<dbReference type="InParanoid" id="A0A482WUD2"/>
<feature type="region of interest" description="Disordered" evidence="1">
    <location>
        <begin position="213"/>
        <end position="257"/>
    </location>
</feature>
<keyword evidence="4" id="KW-1185">Reference proteome</keyword>
<evidence type="ECO:0000256" key="1">
    <source>
        <dbReference type="SAM" id="MobiDB-lite"/>
    </source>
</evidence>
<dbReference type="PANTHER" id="PTHR23149:SF27">
    <property type="entry name" value="PIN2_TERF1-INTERACTING TELOMERASE INHIBITOR 1"/>
    <property type="match status" value="1"/>
</dbReference>
<dbReference type="GO" id="GO:0005730">
    <property type="term" value="C:nucleolus"/>
    <property type="evidence" value="ECO:0007669"/>
    <property type="project" value="TreeGrafter"/>
</dbReference>
<evidence type="ECO:0000313" key="4">
    <source>
        <dbReference type="Proteomes" id="UP000291343"/>
    </source>
</evidence>
<feature type="region of interest" description="Disordered" evidence="1">
    <location>
        <begin position="1"/>
        <end position="24"/>
    </location>
</feature>
<feature type="compositionally biased region" description="Polar residues" evidence="1">
    <location>
        <begin position="225"/>
        <end position="234"/>
    </location>
</feature>
<feature type="compositionally biased region" description="Polar residues" evidence="1">
    <location>
        <begin position="89"/>
        <end position="104"/>
    </location>
</feature>
<feature type="compositionally biased region" description="Polar residues" evidence="1">
    <location>
        <begin position="360"/>
        <end position="380"/>
    </location>
</feature>
<dbReference type="Proteomes" id="UP000291343">
    <property type="component" value="Unassembled WGS sequence"/>
</dbReference>
<feature type="compositionally biased region" description="Basic and acidic residues" evidence="1">
    <location>
        <begin position="393"/>
        <end position="405"/>
    </location>
</feature>
<feature type="compositionally biased region" description="Basic and acidic residues" evidence="1">
    <location>
        <begin position="332"/>
        <end position="348"/>
    </location>
</feature>
<feature type="domain" description="G-patch" evidence="2">
    <location>
        <begin position="24"/>
        <end position="71"/>
    </location>
</feature>
<dbReference type="SMART" id="SM00443">
    <property type="entry name" value="G_patch"/>
    <property type="match status" value="1"/>
</dbReference>
<protein>
    <recommendedName>
        <fullName evidence="2">G-patch domain-containing protein</fullName>
    </recommendedName>
</protein>
<comment type="caution">
    <text evidence="3">The sequence shown here is derived from an EMBL/GenBank/DDBJ whole genome shotgun (WGS) entry which is preliminary data.</text>
</comment>
<dbReference type="InterPro" id="IPR000467">
    <property type="entry name" value="G_patch_dom"/>
</dbReference>
<feature type="region of interest" description="Disordered" evidence="1">
    <location>
        <begin position="89"/>
        <end position="109"/>
    </location>
</feature>